<evidence type="ECO:0000313" key="3">
    <source>
        <dbReference type="Proteomes" id="UP001390339"/>
    </source>
</evidence>
<keyword evidence="3" id="KW-1185">Reference proteome</keyword>
<feature type="region of interest" description="Disordered" evidence="1">
    <location>
        <begin position="28"/>
        <end position="55"/>
    </location>
</feature>
<proteinExistence type="predicted"/>
<protein>
    <submittedName>
        <fullName evidence="2">Uncharacterized protein</fullName>
    </submittedName>
</protein>
<evidence type="ECO:0000313" key="2">
    <source>
        <dbReference type="EMBL" id="KAK8859022.1"/>
    </source>
</evidence>
<reference evidence="2 3" key="1">
    <citation type="journal article" date="2024" name="IMA Fungus">
        <title>Apiospora arundinis, a panoply of carbohydrate-active enzymes and secondary metabolites.</title>
        <authorList>
            <person name="Sorensen T."/>
            <person name="Petersen C."/>
            <person name="Muurmann A.T."/>
            <person name="Christiansen J.V."/>
            <person name="Brundto M.L."/>
            <person name="Overgaard C.K."/>
            <person name="Boysen A.T."/>
            <person name="Wollenberg R.D."/>
            <person name="Larsen T.O."/>
            <person name="Sorensen J.L."/>
            <person name="Nielsen K.L."/>
            <person name="Sondergaard T.E."/>
        </authorList>
    </citation>
    <scope>NUCLEOTIDE SEQUENCE [LARGE SCALE GENOMIC DNA]</scope>
    <source>
        <strain evidence="2 3">AAU 773</strain>
    </source>
</reference>
<evidence type="ECO:0000256" key="1">
    <source>
        <dbReference type="SAM" id="MobiDB-lite"/>
    </source>
</evidence>
<dbReference type="EMBL" id="JAPCWZ010000006">
    <property type="protein sequence ID" value="KAK8859022.1"/>
    <property type="molecule type" value="Genomic_DNA"/>
</dbReference>
<comment type="caution">
    <text evidence="2">The sequence shown here is derived from an EMBL/GenBank/DDBJ whole genome shotgun (WGS) entry which is preliminary data.</text>
</comment>
<accession>A0ABR2I7D8</accession>
<dbReference type="Proteomes" id="UP001390339">
    <property type="component" value="Unassembled WGS sequence"/>
</dbReference>
<gene>
    <name evidence="2" type="ORF">PGQ11_009756</name>
</gene>
<name>A0ABR2I7D8_9PEZI</name>
<sequence length="78" mass="8746">MLIQKKQIDKQWNAADIQLSKILGREPWLRSTHRPGKGAPAAQLRTTSQSALRLDAPKRFKPAVSGCQNRQEQQPSSP</sequence>
<organism evidence="2 3">
    <name type="scientific">Apiospora arundinis</name>
    <dbReference type="NCBI Taxonomy" id="335852"/>
    <lineage>
        <taxon>Eukaryota</taxon>
        <taxon>Fungi</taxon>
        <taxon>Dikarya</taxon>
        <taxon>Ascomycota</taxon>
        <taxon>Pezizomycotina</taxon>
        <taxon>Sordariomycetes</taxon>
        <taxon>Xylariomycetidae</taxon>
        <taxon>Amphisphaeriales</taxon>
        <taxon>Apiosporaceae</taxon>
        <taxon>Apiospora</taxon>
    </lineage>
</organism>